<feature type="transmembrane region" description="Helical" evidence="8">
    <location>
        <begin position="128"/>
        <end position="146"/>
    </location>
</feature>
<dbReference type="PANTHER" id="PTHR43547">
    <property type="entry name" value="TWO-COMPONENT HISTIDINE KINASE"/>
    <property type="match status" value="1"/>
</dbReference>
<dbReference type="InterPro" id="IPR004358">
    <property type="entry name" value="Sig_transdc_His_kin-like_C"/>
</dbReference>
<dbReference type="InterPro" id="IPR000014">
    <property type="entry name" value="PAS"/>
</dbReference>
<feature type="domain" description="PAS" evidence="10">
    <location>
        <begin position="308"/>
        <end position="350"/>
    </location>
</feature>
<dbReference type="PANTHER" id="PTHR43547:SF2">
    <property type="entry name" value="HYBRID SIGNAL TRANSDUCTION HISTIDINE KINASE C"/>
    <property type="match status" value="1"/>
</dbReference>
<feature type="transmembrane region" description="Helical" evidence="8">
    <location>
        <begin position="191"/>
        <end position="210"/>
    </location>
</feature>
<evidence type="ECO:0000256" key="7">
    <source>
        <dbReference type="SAM" id="Coils"/>
    </source>
</evidence>
<protein>
    <recommendedName>
        <fullName evidence="2">histidine kinase</fullName>
        <ecNumber evidence="2">2.7.13.3</ecNumber>
    </recommendedName>
</protein>
<feature type="transmembrane region" description="Helical" evidence="8">
    <location>
        <begin position="90"/>
        <end position="108"/>
    </location>
</feature>
<dbReference type="PROSITE" id="PS50109">
    <property type="entry name" value="HIS_KIN"/>
    <property type="match status" value="1"/>
</dbReference>
<keyword evidence="8" id="KW-0472">Membrane</keyword>
<keyword evidence="4" id="KW-0808">Transferase</keyword>
<dbReference type="InterPro" id="IPR036890">
    <property type="entry name" value="HATPase_C_sf"/>
</dbReference>
<dbReference type="PROSITE" id="PS50112">
    <property type="entry name" value="PAS"/>
    <property type="match status" value="1"/>
</dbReference>
<evidence type="ECO:0000313" key="12">
    <source>
        <dbReference type="Proteomes" id="UP000217895"/>
    </source>
</evidence>
<dbReference type="SUPFAM" id="SSF55874">
    <property type="entry name" value="ATPase domain of HSP90 chaperone/DNA topoisomerase II/histidine kinase"/>
    <property type="match status" value="1"/>
</dbReference>
<comment type="catalytic activity">
    <reaction evidence="1">
        <text>ATP + protein L-histidine = ADP + protein N-phospho-L-histidine.</text>
        <dbReference type="EC" id="2.7.13.3"/>
    </reaction>
</comment>
<dbReference type="PRINTS" id="PR00344">
    <property type="entry name" value="BCTRLSENSOR"/>
</dbReference>
<accession>A0A1Z4JQE3</accession>
<feature type="transmembrane region" description="Helical" evidence="8">
    <location>
        <begin position="231"/>
        <end position="248"/>
    </location>
</feature>
<feature type="coiled-coil region" evidence="7">
    <location>
        <begin position="284"/>
        <end position="311"/>
    </location>
</feature>
<dbReference type="FunFam" id="3.30.565.10:FF:000006">
    <property type="entry name" value="Sensor histidine kinase WalK"/>
    <property type="match status" value="1"/>
</dbReference>
<feature type="transmembrane region" description="Helical" evidence="8">
    <location>
        <begin position="60"/>
        <end position="78"/>
    </location>
</feature>
<proteinExistence type="predicted"/>
<dbReference type="CDD" id="cd00082">
    <property type="entry name" value="HisKA"/>
    <property type="match status" value="1"/>
</dbReference>
<evidence type="ECO:0000256" key="4">
    <source>
        <dbReference type="ARBA" id="ARBA00022679"/>
    </source>
</evidence>
<dbReference type="InterPro" id="IPR036097">
    <property type="entry name" value="HisK_dim/P_sf"/>
</dbReference>
<keyword evidence="8" id="KW-1133">Transmembrane helix</keyword>
<keyword evidence="7" id="KW-0175">Coiled coil</keyword>
<keyword evidence="6" id="KW-0902">Two-component regulatory system</keyword>
<dbReference type="Pfam" id="PF00512">
    <property type="entry name" value="HisKA"/>
    <property type="match status" value="1"/>
</dbReference>
<evidence type="ECO:0000256" key="5">
    <source>
        <dbReference type="ARBA" id="ARBA00022777"/>
    </source>
</evidence>
<dbReference type="InterPro" id="IPR035965">
    <property type="entry name" value="PAS-like_dom_sf"/>
</dbReference>
<organism evidence="11 12">
    <name type="scientific">Leptolyngbya boryana NIES-2135</name>
    <dbReference type="NCBI Taxonomy" id="1973484"/>
    <lineage>
        <taxon>Bacteria</taxon>
        <taxon>Bacillati</taxon>
        <taxon>Cyanobacteriota</taxon>
        <taxon>Cyanophyceae</taxon>
        <taxon>Leptolyngbyales</taxon>
        <taxon>Leptolyngbyaceae</taxon>
        <taxon>Leptolyngbya group</taxon>
        <taxon>Leptolyngbya</taxon>
    </lineage>
</organism>
<dbReference type="SMART" id="SM00388">
    <property type="entry name" value="HisKA"/>
    <property type="match status" value="1"/>
</dbReference>
<evidence type="ECO:0000256" key="8">
    <source>
        <dbReference type="SAM" id="Phobius"/>
    </source>
</evidence>
<dbReference type="EMBL" id="AP018203">
    <property type="protein sequence ID" value="BAY58995.1"/>
    <property type="molecule type" value="Genomic_DNA"/>
</dbReference>
<dbReference type="SUPFAM" id="SSF55785">
    <property type="entry name" value="PYP-like sensor domain (PAS domain)"/>
    <property type="match status" value="1"/>
</dbReference>
<feature type="domain" description="Histidine kinase" evidence="9">
    <location>
        <begin position="450"/>
        <end position="668"/>
    </location>
</feature>
<dbReference type="InterPro" id="IPR003661">
    <property type="entry name" value="HisK_dim/P_dom"/>
</dbReference>
<reference evidence="11 12" key="1">
    <citation type="submission" date="2017-06" db="EMBL/GenBank/DDBJ databases">
        <title>Genome sequencing of cyanobaciteial culture collection at National Institute for Environmental Studies (NIES).</title>
        <authorList>
            <person name="Hirose Y."/>
            <person name="Shimura Y."/>
            <person name="Fujisawa T."/>
            <person name="Nakamura Y."/>
            <person name="Kawachi M."/>
        </authorList>
    </citation>
    <scope>NUCLEOTIDE SEQUENCE [LARGE SCALE GENOMIC DNA]</scope>
    <source>
        <strain evidence="11 12">NIES-2135</strain>
    </source>
</reference>
<dbReference type="Gene3D" id="3.30.450.20">
    <property type="entry name" value="PAS domain"/>
    <property type="match status" value="1"/>
</dbReference>
<dbReference type="SMART" id="SM00387">
    <property type="entry name" value="HATPase_c"/>
    <property type="match status" value="1"/>
</dbReference>
<evidence type="ECO:0000259" key="10">
    <source>
        <dbReference type="PROSITE" id="PS50112"/>
    </source>
</evidence>
<sequence length="672" mass="73940">MPPLLSYVPDSQLSKWRAISIYASTVITLIGSLVLAGWFFNLSWLRNILLVGTTSMRTGAAASFVAAGLFLLLTISPVERRSKALDHFKFIAAVVPLLIGAIALLQSTFDESLALGQFFAPSEEEERIGINAAVNFVLTGLALLALKFRRSRARWFQGLACAIGTIALQALIGYVYGVRLLYQIDLSAPSMAFPTAIAFIGVAIALLCIAPDQGLMKSISSPLVGGIVARRILLVILIFPLLLGWLVLQGWKLGWYDVAFAISGLVLILILISSVFIWKTAKILNREDRQRRDAEGQLKTALETLQDREDRISRLADANIIGILFGDVEGGIHRANDELLRIIGYTQQELEAGQINWIDITPPEFLPLDEMHVAEAQARGACTPYEKEYIRRDGQRVPVLIGYVLVGEKRRDSIAFIVDLRERRRLEDSLRQRTEELERVNRLKDEFLAVLSHELRTPLNPILGWAQMLKTQRLDTTKAAQALETIERNAKLQLTLIDELLDVSRILQGKLNLRAAPVDLAAVVEGAISTVYLAAESKAISIDFLHDPQPVMVRGDSDRLQQVVWNVLSNAVKFTPASGNVTIHLSTSPTEAKLTISDTGRGISASFLPYVFDNFRQEDGSSTRSFGGLGLGLAIAKHLIELHGGVIQANSLGEGKGATFTIKLPLLSEQLL</sequence>
<dbReference type="Gene3D" id="3.30.565.10">
    <property type="entry name" value="Histidine kinase-like ATPase, C-terminal domain"/>
    <property type="match status" value="1"/>
</dbReference>
<keyword evidence="8" id="KW-0812">Transmembrane</keyword>
<evidence type="ECO:0000256" key="6">
    <source>
        <dbReference type="ARBA" id="ARBA00023012"/>
    </source>
</evidence>
<dbReference type="InterPro" id="IPR005467">
    <property type="entry name" value="His_kinase_dom"/>
</dbReference>
<dbReference type="GO" id="GO:0000155">
    <property type="term" value="F:phosphorelay sensor kinase activity"/>
    <property type="evidence" value="ECO:0007669"/>
    <property type="project" value="InterPro"/>
</dbReference>
<dbReference type="Pfam" id="PF02518">
    <property type="entry name" value="HATPase_c"/>
    <property type="match status" value="1"/>
</dbReference>
<dbReference type="SMART" id="SM00091">
    <property type="entry name" value="PAS"/>
    <property type="match status" value="1"/>
</dbReference>
<dbReference type="SUPFAM" id="SSF47384">
    <property type="entry name" value="Homodimeric domain of signal transducing histidine kinase"/>
    <property type="match status" value="1"/>
</dbReference>
<gene>
    <name evidence="11" type="ORF">NIES2135_58700</name>
</gene>
<dbReference type="InterPro" id="IPR003594">
    <property type="entry name" value="HATPase_dom"/>
</dbReference>
<keyword evidence="12" id="KW-1185">Reference proteome</keyword>
<keyword evidence="3" id="KW-0597">Phosphoprotein</keyword>
<evidence type="ECO:0000256" key="2">
    <source>
        <dbReference type="ARBA" id="ARBA00012438"/>
    </source>
</evidence>
<dbReference type="EC" id="2.7.13.3" evidence="2"/>
<dbReference type="AlphaFoldDB" id="A0A1Z4JQE3"/>
<keyword evidence="5 11" id="KW-0418">Kinase</keyword>
<evidence type="ECO:0000256" key="1">
    <source>
        <dbReference type="ARBA" id="ARBA00000085"/>
    </source>
</evidence>
<feature type="transmembrane region" description="Helical" evidence="8">
    <location>
        <begin position="158"/>
        <end position="179"/>
    </location>
</feature>
<dbReference type="CDD" id="cd00130">
    <property type="entry name" value="PAS"/>
    <property type="match status" value="1"/>
</dbReference>
<dbReference type="Proteomes" id="UP000217895">
    <property type="component" value="Chromosome"/>
</dbReference>
<evidence type="ECO:0000256" key="3">
    <source>
        <dbReference type="ARBA" id="ARBA00022553"/>
    </source>
</evidence>
<name>A0A1Z4JQE3_LEPBY</name>
<feature type="transmembrane region" description="Helical" evidence="8">
    <location>
        <begin position="254"/>
        <end position="278"/>
    </location>
</feature>
<feature type="transmembrane region" description="Helical" evidence="8">
    <location>
        <begin position="21"/>
        <end position="40"/>
    </location>
</feature>
<evidence type="ECO:0000259" key="9">
    <source>
        <dbReference type="PROSITE" id="PS50109"/>
    </source>
</evidence>
<dbReference type="NCBIfam" id="TIGR00229">
    <property type="entry name" value="sensory_box"/>
    <property type="match status" value="1"/>
</dbReference>
<dbReference type="Gene3D" id="1.10.287.130">
    <property type="match status" value="1"/>
</dbReference>
<evidence type="ECO:0000313" key="11">
    <source>
        <dbReference type="EMBL" id="BAY58995.1"/>
    </source>
</evidence>